<name>A0ABR4ERD9_9PEZI</name>
<dbReference type="SUPFAM" id="SSF46934">
    <property type="entry name" value="UBA-like"/>
    <property type="match status" value="1"/>
</dbReference>
<keyword evidence="4" id="KW-1185">Reference proteome</keyword>
<dbReference type="Pfam" id="PF13899">
    <property type="entry name" value="Thioredoxin_7"/>
    <property type="match status" value="1"/>
</dbReference>
<gene>
    <name evidence="3" type="ORF">FJTKL_08669</name>
</gene>
<feature type="compositionally biased region" description="Acidic residues" evidence="1">
    <location>
        <begin position="89"/>
        <end position="108"/>
    </location>
</feature>
<dbReference type="InterPro" id="IPR006577">
    <property type="entry name" value="UAS"/>
</dbReference>
<feature type="compositionally biased region" description="Basic and acidic residues" evidence="1">
    <location>
        <begin position="78"/>
        <end position="88"/>
    </location>
</feature>
<dbReference type="Pfam" id="PF14555">
    <property type="entry name" value="UBA_4"/>
    <property type="match status" value="1"/>
</dbReference>
<dbReference type="SUPFAM" id="SSF52833">
    <property type="entry name" value="Thioredoxin-like"/>
    <property type="match status" value="1"/>
</dbReference>
<feature type="domain" description="UBX" evidence="2">
    <location>
        <begin position="473"/>
        <end position="552"/>
    </location>
</feature>
<dbReference type="PANTHER" id="PTHR23322">
    <property type="entry name" value="FAS-ASSOCIATED PROTEIN"/>
    <property type="match status" value="1"/>
</dbReference>
<feature type="region of interest" description="Disordered" evidence="1">
    <location>
        <begin position="180"/>
        <end position="220"/>
    </location>
</feature>
<comment type="caution">
    <text evidence="3">The sequence shown here is derived from an EMBL/GenBank/DDBJ whole genome shotgun (WGS) entry which is preliminary data.</text>
</comment>
<dbReference type="SUPFAM" id="SSF54236">
    <property type="entry name" value="Ubiquitin-like"/>
    <property type="match status" value="1"/>
</dbReference>
<dbReference type="Proteomes" id="UP001600888">
    <property type="component" value="Unassembled WGS sequence"/>
</dbReference>
<dbReference type="PROSITE" id="PS50033">
    <property type="entry name" value="UBX"/>
    <property type="match status" value="1"/>
</dbReference>
<evidence type="ECO:0000256" key="1">
    <source>
        <dbReference type="SAM" id="MobiDB-lite"/>
    </source>
</evidence>
<evidence type="ECO:0000313" key="4">
    <source>
        <dbReference type="Proteomes" id="UP001600888"/>
    </source>
</evidence>
<dbReference type="CDD" id="cd14273">
    <property type="entry name" value="UBA_TAP-C_like"/>
    <property type="match status" value="1"/>
</dbReference>
<protein>
    <recommendedName>
        <fullName evidence="2">UBX domain-containing protein</fullName>
    </recommendedName>
</protein>
<reference evidence="3 4" key="1">
    <citation type="submission" date="2024-03" db="EMBL/GenBank/DDBJ databases">
        <title>A high-quality draft genome sequence of Diaporthe vaccinii, a causative agent of upright dieback and viscid rot disease in cranberry plants.</title>
        <authorList>
            <person name="Sarrasin M."/>
            <person name="Lang B.F."/>
            <person name="Burger G."/>
        </authorList>
    </citation>
    <scope>NUCLEOTIDE SEQUENCE [LARGE SCALE GENOMIC DNA]</scope>
    <source>
        <strain evidence="3 4">IS7</strain>
    </source>
</reference>
<dbReference type="Gene3D" id="3.40.30.10">
    <property type="entry name" value="Glutaredoxin"/>
    <property type="match status" value="1"/>
</dbReference>
<evidence type="ECO:0000259" key="2">
    <source>
        <dbReference type="PROSITE" id="PS50033"/>
    </source>
</evidence>
<proteinExistence type="predicted"/>
<dbReference type="InterPro" id="IPR029071">
    <property type="entry name" value="Ubiquitin-like_domsf"/>
</dbReference>
<feature type="compositionally biased region" description="Low complexity" evidence="1">
    <location>
        <begin position="445"/>
        <end position="458"/>
    </location>
</feature>
<dbReference type="InterPro" id="IPR009060">
    <property type="entry name" value="UBA-like_sf"/>
</dbReference>
<dbReference type="Pfam" id="PF00789">
    <property type="entry name" value="UBX"/>
    <property type="match status" value="1"/>
</dbReference>
<organism evidence="3 4">
    <name type="scientific">Diaporthe vaccinii</name>
    <dbReference type="NCBI Taxonomy" id="105482"/>
    <lineage>
        <taxon>Eukaryota</taxon>
        <taxon>Fungi</taxon>
        <taxon>Dikarya</taxon>
        <taxon>Ascomycota</taxon>
        <taxon>Pezizomycotina</taxon>
        <taxon>Sordariomycetes</taxon>
        <taxon>Sordariomycetidae</taxon>
        <taxon>Diaporthales</taxon>
        <taxon>Diaporthaceae</taxon>
        <taxon>Diaporthe</taxon>
        <taxon>Diaporthe eres species complex</taxon>
    </lineage>
</organism>
<dbReference type="EMBL" id="JBAWTH010000034">
    <property type="protein sequence ID" value="KAL2284846.1"/>
    <property type="molecule type" value="Genomic_DNA"/>
</dbReference>
<dbReference type="InterPro" id="IPR001012">
    <property type="entry name" value="UBX_dom"/>
</dbReference>
<dbReference type="Gene3D" id="1.10.8.10">
    <property type="entry name" value="DNA helicase RuvA subunit, C-terminal domain"/>
    <property type="match status" value="1"/>
</dbReference>
<feature type="region of interest" description="Disordered" evidence="1">
    <location>
        <begin position="59"/>
        <end position="111"/>
    </location>
</feature>
<evidence type="ECO:0000313" key="3">
    <source>
        <dbReference type="EMBL" id="KAL2284846.1"/>
    </source>
</evidence>
<dbReference type="CDD" id="cd02958">
    <property type="entry name" value="UAS"/>
    <property type="match status" value="1"/>
</dbReference>
<dbReference type="CDD" id="cd01767">
    <property type="entry name" value="UBX"/>
    <property type="match status" value="1"/>
</dbReference>
<accession>A0ABR4ERD9</accession>
<dbReference type="PANTHER" id="PTHR23322:SF6">
    <property type="entry name" value="UBX DOMAIN-CONTAINING PROTEIN 7"/>
    <property type="match status" value="1"/>
</dbReference>
<dbReference type="InterPro" id="IPR036249">
    <property type="entry name" value="Thioredoxin-like_sf"/>
</dbReference>
<dbReference type="InterPro" id="IPR050730">
    <property type="entry name" value="UBX_domain-protein"/>
</dbReference>
<feature type="region of interest" description="Disordered" evidence="1">
    <location>
        <begin position="421"/>
        <end position="458"/>
    </location>
</feature>
<dbReference type="SMART" id="SM00594">
    <property type="entry name" value="UAS"/>
    <property type="match status" value="1"/>
</dbReference>
<sequence>MADDPVAQFMSITGANDTVATGCLSMTEGDVMAAVNLFFENPEIASSFSAQASSAAPASSSTAAASRPQGASSSRNLGRQDDQGVIHIDDDDDDDEPIRVDSDDDVDDVDHSDLERIAQESDDAAMARRLQEEMYGGGGPPPADGVRAPIARTTETLVAPSGYGAPIDDDGFGGLEQLRRQTRPRPTGNPFGQSIWEDSDSPHPPTFASAAGGSSGEQNRSQRLADLFRPPYDLMEHLAWDEARDVGKEDKKWILVNVQDMNDFNCQALNRDIWKDSAIVALVKENFIFLQYAKDDPRAGEYNTFYFPPHAQENKDNFPHVSIIDPRTGEQVKVWSGIPFPNAQAFHADLVEFLDRYSLEQNKKNPVSKQKRPQPAVDVNRMTEEEMLEMALRNSLDANGGNGSASNLNALQDPDDLTKSVELEKGKGKAVATSSSDETMGGTPQAESQEAQSASSSLFASIASDKPHSEPANGPTVTRIQFRHPEGRVIRRFNLTEPIRRIYEWLKSEPITADKAGVEFELKTVPEGKDLIELQDQTIEEAGLKQATVMIEYIEA</sequence>
<dbReference type="Gene3D" id="3.10.20.90">
    <property type="entry name" value="Phosphatidylinositol 3-kinase Catalytic Subunit, Chain A, domain 1"/>
    <property type="match status" value="1"/>
</dbReference>